<proteinExistence type="predicted"/>
<reference evidence="1 2" key="1">
    <citation type="journal article" date="2013" name="Front. Microbiol.">
        <title>Comparative genomic analyses of the cyanobacterium, Lyngbya aestuarii BL J, a powerful hydrogen producer.</title>
        <authorList>
            <person name="Kothari A."/>
            <person name="Vaughn M."/>
            <person name="Garcia-Pichel F."/>
        </authorList>
    </citation>
    <scope>NUCLEOTIDE SEQUENCE [LARGE SCALE GENOMIC DNA]</scope>
    <source>
        <strain evidence="1 2">BL J</strain>
    </source>
</reference>
<organism evidence="1 2">
    <name type="scientific">Lyngbya aestuarii BL J</name>
    <dbReference type="NCBI Taxonomy" id="1348334"/>
    <lineage>
        <taxon>Bacteria</taxon>
        <taxon>Bacillati</taxon>
        <taxon>Cyanobacteriota</taxon>
        <taxon>Cyanophyceae</taxon>
        <taxon>Oscillatoriophycideae</taxon>
        <taxon>Oscillatoriales</taxon>
        <taxon>Microcoleaceae</taxon>
        <taxon>Lyngbya</taxon>
    </lineage>
</organism>
<sequence>MIHAGRFFHTLVEIIYNPYEGLKQLIKAEAKVVNNKR</sequence>
<gene>
    <name evidence="1" type="ORF">M595_1312</name>
</gene>
<accession>U7QNJ4</accession>
<protein>
    <submittedName>
        <fullName evidence="1">Uncharacterized protein</fullName>
    </submittedName>
</protein>
<evidence type="ECO:0000313" key="2">
    <source>
        <dbReference type="Proteomes" id="UP000017127"/>
    </source>
</evidence>
<evidence type="ECO:0000313" key="1">
    <source>
        <dbReference type="EMBL" id="ERT08695.1"/>
    </source>
</evidence>
<dbReference type="AlphaFoldDB" id="U7QNJ4"/>
<keyword evidence="2" id="KW-1185">Reference proteome</keyword>
<name>U7QNJ4_9CYAN</name>
<comment type="caution">
    <text evidence="1">The sequence shown here is derived from an EMBL/GenBank/DDBJ whole genome shotgun (WGS) entry which is preliminary data.</text>
</comment>
<dbReference type="EMBL" id="AUZM01000008">
    <property type="protein sequence ID" value="ERT08695.1"/>
    <property type="molecule type" value="Genomic_DNA"/>
</dbReference>
<dbReference type="Proteomes" id="UP000017127">
    <property type="component" value="Unassembled WGS sequence"/>
</dbReference>